<keyword evidence="7 14" id="KW-0479">Metal-binding</keyword>
<dbReference type="SUPFAM" id="SSF53659">
    <property type="entry name" value="Isocitrate/Isopropylmalate dehydrogenase-like"/>
    <property type="match status" value="1"/>
</dbReference>
<evidence type="ECO:0000256" key="5">
    <source>
        <dbReference type="ARBA" id="ARBA00022435"/>
    </source>
</evidence>
<keyword evidence="6 14" id="KW-0816">Tricarboxylic acid cycle</keyword>
<dbReference type="InterPro" id="IPR004439">
    <property type="entry name" value="Isocitrate_DH_NADP_dimer_prok"/>
</dbReference>
<sequence>MPDFKHYANPTSGEAIRFEGGSLKVPDHPIVPFIEGDGTGPDIWRAAQRVFDAAVEKAYGGKRKIAWYEVYAGEKAFNKFQEWLPEDTLKALTEYIVSIKGPLTTPVGGGIRSLNVALRQELDLFVCQRPVRYFNGVPSPVKRPEQVDMVIFRENSEDIYAGVEWQEGTPEVKKIIDFLRNEMAVKKIRFPETSGIGVKPVSKEGTERLVRAAINYALENGRKSVTLVHKGNIMKFTEGAFKSWGYELAEREFSDKTFTWSEYDRIKEAQGTDAANKAQQEAEAAGKLIVKDVIADAFLQQILTRPAEYDVIATLNLNGDYVSDALAAQVGGIGIAPGANINYESGHAVFEATHGTAPKYAGLDKVNPGSVILSGVMMFEYMGWQEVADLITSALEKAIDQKVVTYDFARLMDGATEVKTSEFGNQIIKNM</sequence>
<evidence type="ECO:0000256" key="2">
    <source>
        <dbReference type="ARBA" id="ARBA00011738"/>
    </source>
</evidence>
<gene>
    <name evidence="16" type="primary">icd</name>
    <name evidence="16" type="ORF">ACFSB2_18420</name>
</gene>
<evidence type="ECO:0000256" key="3">
    <source>
        <dbReference type="ARBA" id="ARBA00013013"/>
    </source>
</evidence>
<dbReference type="InterPro" id="IPR024084">
    <property type="entry name" value="IsoPropMal-DH-like_dom"/>
</dbReference>
<dbReference type="Gene3D" id="3.40.718.10">
    <property type="entry name" value="Isopropylmalate Dehydrogenase"/>
    <property type="match status" value="1"/>
</dbReference>
<dbReference type="NCBIfam" id="TIGR00183">
    <property type="entry name" value="prok_nadp_idh"/>
    <property type="match status" value="1"/>
</dbReference>
<dbReference type="Proteomes" id="UP001597079">
    <property type="component" value="Unassembled WGS sequence"/>
</dbReference>
<dbReference type="PROSITE" id="PS00470">
    <property type="entry name" value="IDH_IMDH"/>
    <property type="match status" value="1"/>
</dbReference>
<evidence type="ECO:0000313" key="16">
    <source>
        <dbReference type="EMBL" id="MFD1676651.1"/>
    </source>
</evidence>
<comment type="catalytic activity">
    <reaction evidence="12">
        <text>D-threo-isocitrate + NADP(+) = 2-oxoglutarate + CO2 + NADPH</text>
        <dbReference type="Rhea" id="RHEA:19629"/>
        <dbReference type="ChEBI" id="CHEBI:15562"/>
        <dbReference type="ChEBI" id="CHEBI:16526"/>
        <dbReference type="ChEBI" id="CHEBI:16810"/>
        <dbReference type="ChEBI" id="CHEBI:57783"/>
        <dbReference type="ChEBI" id="CHEBI:58349"/>
        <dbReference type="EC" id="1.1.1.42"/>
    </reaction>
</comment>
<keyword evidence="8" id="KW-0460">Magnesium</keyword>
<evidence type="ECO:0000256" key="8">
    <source>
        <dbReference type="ARBA" id="ARBA00022842"/>
    </source>
</evidence>
<evidence type="ECO:0000256" key="1">
    <source>
        <dbReference type="ARBA" id="ARBA00007769"/>
    </source>
</evidence>
<dbReference type="SMART" id="SM01329">
    <property type="entry name" value="Iso_dh"/>
    <property type="match status" value="1"/>
</dbReference>
<comment type="function">
    <text evidence="13">Catalyzes the oxidative decarboxylation of isocitrate to 2-oxoglutarate and carbon dioxide with the concomitant reduction of NADP(+).</text>
</comment>
<name>A0ABW4JJZ8_9BACL</name>
<proteinExistence type="inferred from homology"/>
<comment type="subunit">
    <text evidence="2">Homodimer.</text>
</comment>
<evidence type="ECO:0000256" key="7">
    <source>
        <dbReference type="ARBA" id="ARBA00022723"/>
    </source>
</evidence>
<protein>
    <recommendedName>
        <fullName evidence="4 14">Isocitrate dehydrogenase [NADP]</fullName>
        <ecNumber evidence="3 14">1.1.1.42</ecNumber>
    </recommendedName>
</protein>
<evidence type="ECO:0000256" key="10">
    <source>
        <dbReference type="ARBA" id="ARBA00023002"/>
    </source>
</evidence>
<evidence type="ECO:0000259" key="15">
    <source>
        <dbReference type="SMART" id="SM01329"/>
    </source>
</evidence>
<keyword evidence="9 14" id="KW-0521">NADP</keyword>
<dbReference type="RefSeq" id="WP_377944559.1">
    <property type="nucleotide sequence ID" value="NZ_JBHUCX010000074.1"/>
</dbReference>
<feature type="domain" description="Isopropylmalate dehydrogenase-like" evidence="15">
    <location>
        <begin position="30"/>
        <end position="427"/>
    </location>
</feature>
<evidence type="ECO:0000256" key="13">
    <source>
        <dbReference type="ARBA" id="ARBA00046127"/>
    </source>
</evidence>
<evidence type="ECO:0000256" key="12">
    <source>
        <dbReference type="ARBA" id="ARBA00023554"/>
    </source>
</evidence>
<evidence type="ECO:0000256" key="11">
    <source>
        <dbReference type="ARBA" id="ARBA00023211"/>
    </source>
</evidence>
<organism evidence="16 17">
    <name type="scientific">Alicyclobacillus fodiniaquatilis</name>
    <dbReference type="NCBI Taxonomy" id="1661150"/>
    <lineage>
        <taxon>Bacteria</taxon>
        <taxon>Bacillati</taxon>
        <taxon>Bacillota</taxon>
        <taxon>Bacilli</taxon>
        <taxon>Bacillales</taxon>
        <taxon>Alicyclobacillaceae</taxon>
        <taxon>Alicyclobacillus</taxon>
    </lineage>
</organism>
<keyword evidence="5 14" id="KW-0329">Glyoxylate bypass</keyword>
<keyword evidence="11 14" id="KW-0464">Manganese</keyword>
<reference evidence="17" key="1">
    <citation type="journal article" date="2019" name="Int. J. Syst. Evol. Microbiol.">
        <title>The Global Catalogue of Microorganisms (GCM) 10K type strain sequencing project: providing services to taxonomists for standard genome sequencing and annotation.</title>
        <authorList>
            <consortium name="The Broad Institute Genomics Platform"/>
            <consortium name="The Broad Institute Genome Sequencing Center for Infectious Disease"/>
            <person name="Wu L."/>
            <person name="Ma J."/>
        </authorList>
    </citation>
    <scope>NUCLEOTIDE SEQUENCE [LARGE SCALE GENOMIC DNA]</scope>
    <source>
        <strain evidence="17">CGMCC 1.12286</strain>
    </source>
</reference>
<evidence type="ECO:0000313" key="17">
    <source>
        <dbReference type="Proteomes" id="UP001597079"/>
    </source>
</evidence>
<keyword evidence="17" id="KW-1185">Reference proteome</keyword>
<accession>A0ABW4JJZ8</accession>
<dbReference type="Pfam" id="PF00180">
    <property type="entry name" value="Iso_dh"/>
    <property type="match status" value="1"/>
</dbReference>
<evidence type="ECO:0000256" key="4">
    <source>
        <dbReference type="ARBA" id="ARBA00019562"/>
    </source>
</evidence>
<evidence type="ECO:0000256" key="9">
    <source>
        <dbReference type="ARBA" id="ARBA00022857"/>
    </source>
</evidence>
<dbReference type="EC" id="1.1.1.42" evidence="3 14"/>
<comment type="similarity">
    <text evidence="1">Belongs to the isocitrate and isopropylmalate dehydrogenases family.</text>
</comment>
<evidence type="ECO:0000256" key="6">
    <source>
        <dbReference type="ARBA" id="ARBA00022532"/>
    </source>
</evidence>
<comment type="caution">
    <text evidence="16">The sequence shown here is derived from an EMBL/GenBank/DDBJ whole genome shotgun (WGS) entry which is preliminary data.</text>
</comment>
<dbReference type="InterPro" id="IPR019818">
    <property type="entry name" value="IsoCit/isopropylmalate_DH_CS"/>
</dbReference>
<dbReference type="NCBIfam" id="NF005425">
    <property type="entry name" value="PRK07006.1"/>
    <property type="match status" value="1"/>
</dbReference>
<dbReference type="EMBL" id="JBHUCX010000074">
    <property type="protein sequence ID" value="MFD1676651.1"/>
    <property type="molecule type" value="Genomic_DNA"/>
</dbReference>
<dbReference type="PANTHER" id="PTHR43504:SF1">
    <property type="entry name" value="ISOCITRATE DEHYDROGENASE [NADP]"/>
    <property type="match status" value="1"/>
</dbReference>
<keyword evidence="10" id="KW-0560">Oxidoreductase</keyword>
<comment type="cofactor">
    <cofactor evidence="14">
        <name>Mg(2+)</name>
        <dbReference type="ChEBI" id="CHEBI:18420"/>
    </cofactor>
    <cofactor evidence="14">
        <name>Mn(2+)</name>
        <dbReference type="ChEBI" id="CHEBI:29035"/>
    </cofactor>
</comment>
<dbReference type="PANTHER" id="PTHR43504">
    <property type="entry name" value="ISOCITRATE DEHYDROGENASE [NADP]"/>
    <property type="match status" value="1"/>
</dbReference>
<evidence type="ECO:0000256" key="14">
    <source>
        <dbReference type="RuleBase" id="RU004446"/>
    </source>
</evidence>